<gene>
    <name evidence="12" type="ORF">SAMN04488554_1326</name>
</gene>
<keyword evidence="4 10" id="KW-1003">Cell membrane</keyword>
<evidence type="ECO:0000256" key="11">
    <source>
        <dbReference type="SAM" id="Phobius"/>
    </source>
</evidence>
<reference evidence="13" key="1">
    <citation type="submission" date="2016-10" db="EMBL/GenBank/DDBJ databases">
        <authorList>
            <person name="Varghese N."/>
            <person name="Submissions S."/>
        </authorList>
    </citation>
    <scope>NUCLEOTIDE SEQUENCE [LARGE SCALE GENOMIC DNA]</scope>
    <source>
        <strain evidence="13">DSM 21368</strain>
    </source>
</reference>
<feature type="transmembrane region" description="Helical" evidence="11">
    <location>
        <begin position="21"/>
        <end position="40"/>
    </location>
</feature>
<comment type="function">
    <text evidence="1 10">Part of cytochrome c oxidase, its function is unknown.</text>
</comment>
<evidence type="ECO:0000256" key="10">
    <source>
        <dbReference type="PIRNR" id="PIRNR017385"/>
    </source>
</evidence>
<dbReference type="PIRSF" id="PIRSF017385">
    <property type="entry name" value="CtaF"/>
    <property type="match status" value="1"/>
</dbReference>
<dbReference type="GO" id="GO:0005886">
    <property type="term" value="C:plasma membrane"/>
    <property type="evidence" value="ECO:0007669"/>
    <property type="project" value="UniProtKB-SubCell"/>
</dbReference>
<dbReference type="EMBL" id="FNTX01000001">
    <property type="protein sequence ID" value="SEE02179.1"/>
    <property type="molecule type" value="Genomic_DNA"/>
</dbReference>
<dbReference type="InterPro" id="IPR021050">
    <property type="entry name" value="Cyt_c_oxidase_su4_actinobac"/>
</dbReference>
<comment type="catalytic activity">
    <reaction evidence="9 10">
        <text>4 Fe(II)-[cytochrome c] + O2 + 8 H(+)(in) = 4 Fe(III)-[cytochrome c] + 2 H2O + 4 H(+)(out)</text>
        <dbReference type="Rhea" id="RHEA:11436"/>
        <dbReference type="Rhea" id="RHEA-COMP:10350"/>
        <dbReference type="Rhea" id="RHEA-COMP:14399"/>
        <dbReference type="ChEBI" id="CHEBI:15377"/>
        <dbReference type="ChEBI" id="CHEBI:15378"/>
        <dbReference type="ChEBI" id="CHEBI:15379"/>
        <dbReference type="ChEBI" id="CHEBI:29033"/>
        <dbReference type="ChEBI" id="CHEBI:29034"/>
        <dbReference type="EC" id="7.1.1.9"/>
    </reaction>
</comment>
<protein>
    <recommendedName>
        <fullName evidence="10">Cytochrome c oxidase polypeptide 4</fullName>
        <ecNumber evidence="10">7.1.1.9</ecNumber>
    </recommendedName>
    <alternativeName>
        <fullName evidence="10">Cytochrome aa3 subunit 4</fullName>
    </alternativeName>
    <alternativeName>
        <fullName evidence="10">Cytochrome c oxidase polypeptide IV</fullName>
    </alternativeName>
</protein>
<evidence type="ECO:0000256" key="5">
    <source>
        <dbReference type="ARBA" id="ARBA00022692"/>
    </source>
</evidence>
<evidence type="ECO:0000256" key="6">
    <source>
        <dbReference type="ARBA" id="ARBA00022967"/>
    </source>
</evidence>
<keyword evidence="6 10" id="KW-1278">Translocase</keyword>
<comment type="similarity">
    <text evidence="3 10">Belongs to the cytochrome c oxidase bacterial subunit CtaF family.</text>
</comment>
<feature type="transmembrane region" description="Helical" evidence="11">
    <location>
        <begin position="97"/>
        <end position="113"/>
    </location>
</feature>
<comment type="subunit">
    <text evidence="10">Associates with subunits I, II and III to form cytochrome c oxidase.</text>
</comment>
<keyword evidence="5 11" id="KW-0812">Transmembrane</keyword>
<evidence type="ECO:0000256" key="3">
    <source>
        <dbReference type="ARBA" id="ARBA00006870"/>
    </source>
</evidence>
<keyword evidence="13" id="KW-1185">Reference proteome</keyword>
<dbReference type="Pfam" id="PF12270">
    <property type="entry name" value="Cyt_c_ox_IV"/>
    <property type="match status" value="1"/>
</dbReference>
<evidence type="ECO:0000256" key="1">
    <source>
        <dbReference type="ARBA" id="ARBA00002536"/>
    </source>
</evidence>
<evidence type="ECO:0000313" key="12">
    <source>
        <dbReference type="EMBL" id="SEE02179.1"/>
    </source>
</evidence>
<evidence type="ECO:0000256" key="4">
    <source>
        <dbReference type="ARBA" id="ARBA00022475"/>
    </source>
</evidence>
<dbReference type="GO" id="GO:0022900">
    <property type="term" value="P:electron transport chain"/>
    <property type="evidence" value="ECO:0007669"/>
    <property type="project" value="InterPro"/>
</dbReference>
<evidence type="ECO:0000256" key="9">
    <source>
        <dbReference type="ARBA" id="ARBA00047816"/>
    </source>
</evidence>
<keyword evidence="7 11" id="KW-1133">Transmembrane helix</keyword>
<proteinExistence type="inferred from homology"/>
<dbReference type="Proteomes" id="UP000199220">
    <property type="component" value="Unassembled WGS sequence"/>
</dbReference>
<dbReference type="STRING" id="648782.SAMN04488554_1326"/>
<sequence length="147" mass="16258">MSAKTHGPRTEPHKPIRTEAVFFLGLLVFFIPMFVIYGLWSGWEPVGSTALALVVGLWSMVGFYLFLLSRRIDPRPEDDPMADVDTAAGEYGTFSPWSWWPLVLGIAVSFVFLGVAVGWWLFGIGVGLALIGLVGHVMEFSRGHHAH</sequence>
<name>A0A1H5FFJ4_9MICO</name>
<dbReference type="EC" id="7.1.1.9" evidence="10"/>
<evidence type="ECO:0000256" key="2">
    <source>
        <dbReference type="ARBA" id="ARBA00004651"/>
    </source>
</evidence>
<accession>A0A1H5FFJ4</accession>
<feature type="transmembrane region" description="Helical" evidence="11">
    <location>
        <begin position="119"/>
        <end position="138"/>
    </location>
</feature>
<organism evidence="12 13">
    <name type="scientific">Ruania alba</name>
    <dbReference type="NCBI Taxonomy" id="648782"/>
    <lineage>
        <taxon>Bacteria</taxon>
        <taxon>Bacillati</taxon>
        <taxon>Actinomycetota</taxon>
        <taxon>Actinomycetes</taxon>
        <taxon>Micrococcales</taxon>
        <taxon>Ruaniaceae</taxon>
        <taxon>Ruania</taxon>
    </lineage>
</organism>
<evidence type="ECO:0000313" key="13">
    <source>
        <dbReference type="Proteomes" id="UP000199220"/>
    </source>
</evidence>
<keyword evidence="8 10" id="KW-0472">Membrane</keyword>
<evidence type="ECO:0000256" key="8">
    <source>
        <dbReference type="ARBA" id="ARBA00023136"/>
    </source>
</evidence>
<dbReference type="GO" id="GO:0004129">
    <property type="term" value="F:cytochrome-c oxidase activity"/>
    <property type="evidence" value="ECO:0007669"/>
    <property type="project" value="UniProtKB-EC"/>
</dbReference>
<feature type="transmembrane region" description="Helical" evidence="11">
    <location>
        <begin position="46"/>
        <end position="67"/>
    </location>
</feature>
<evidence type="ECO:0000256" key="7">
    <source>
        <dbReference type="ARBA" id="ARBA00022989"/>
    </source>
</evidence>
<dbReference type="AlphaFoldDB" id="A0A1H5FFJ4"/>
<comment type="subcellular location">
    <subcellularLocation>
        <location evidence="2">Cell membrane</location>
        <topology evidence="2">Multi-pass membrane protein</topology>
    </subcellularLocation>
</comment>
<dbReference type="RefSeq" id="WP_245708700.1">
    <property type="nucleotide sequence ID" value="NZ_FNTX01000001.1"/>
</dbReference>